<dbReference type="RefSeq" id="WP_142659256.1">
    <property type="nucleotide sequence ID" value="NZ_CABFVA020000013.1"/>
</dbReference>
<dbReference type="Pfam" id="PF01850">
    <property type="entry name" value="PIN"/>
    <property type="match status" value="1"/>
</dbReference>
<feature type="binding site" evidence="5">
    <location>
        <position position="108"/>
    </location>
    <ligand>
        <name>Mg(2+)</name>
        <dbReference type="ChEBI" id="CHEBI:18420"/>
    </ligand>
</feature>
<dbReference type="AlphaFoldDB" id="A0A5E6M5W1"/>
<accession>A0A5E6M5W1</accession>
<keyword evidence="5" id="KW-0460">Magnesium</keyword>
<organism evidence="7 8">
    <name type="scientific">Methylacidimicrobium tartarophylax</name>
    <dbReference type="NCBI Taxonomy" id="1041768"/>
    <lineage>
        <taxon>Bacteria</taxon>
        <taxon>Pseudomonadati</taxon>
        <taxon>Verrucomicrobiota</taxon>
        <taxon>Methylacidimicrobium</taxon>
    </lineage>
</organism>
<evidence type="ECO:0000256" key="1">
    <source>
        <dbReference type="ARBA" id="ARBA00022649"/>
    </source>
</evidence>
<name>A0A5E6M5W1_9BACT</name>
<gene>
    <name evidence="5" type="primary">vapC</name>
    <name evidence="7" type="ORF">MAMT_00388</name>
</gene>
<dbReference type="EMBL" id="CABFVA020000013">
    <property type="protein sequence ID" value="VVM04944.1"/>
    <property type="molecule type" value="Genomic_DNA"/>
</dbReference>
<dbReference type="Proteomes" id="UP000334923">
    <property type="component" value="Unassembled WGS sequence"/>
</dbReference>
<dbReference type="OrthoDB" id="556169at2"/>
<dbReference type="SUPFAM" id="SSF88723">
    <property type="entry name" value="PIN domain-like"/>
    <property type="match status" value="1"/>
</dbReference>
<dbReference type="GO" id="GO:0000287">
    <property type="term" value="F:magnesium ion binding"/>
    <property type="evidence" value="ECO:0007669"/>
    <property type="project" value="UniProtKB-UniRule"/>
</dbReference>
<keyword evidence="3 5" id="KW-0479">Metal-binding</keyword>
<keyword evidence="1 5" id="KW-1277">Toxin-antitoxin system</keyword>
<dbReference type="NCBIfam" id="TIGR00028">
    <property type="entry name" value="Mtu_PIN_fam"/>
    <property type="match status" value="1"/>
</dbReference>
<keyword evidence="8" id="KW-1185">Reference proteome</keyword>
<feature type="binding site" evidence="5">
    <location>
        <position position="5"/>
    </location>
    <ligand>
        <name>Mg(2+)</name>
        <dbReference type="ChEBI" id="CHEBI:18420"/>
    </ligand>
</feature>
<keyword evidence="2 5" id="KW-0540">Nuclease</keyword>
<evidence type="ECO:0000256" key="2">
    <source>
        <dbReference type="ARBA" id="ARBA00022722"/>
    </source>
</evidence>
<dbReference type="GO" id="GO:0004540">
    <property type="term" value="F:RNA nuclease activity"/>
    <property type="evidence" value="ECO:0007669"/>
    <property type="project" value="InterPro"/>
</dbReference>
<dbReference type="HAMAP" id="MF_00265">
    <property type="entry name" value="VapC_Nob1"/>
    <property type="match status" value="1"/>
</dbReference>
<dbReference type="EC" id="3.1.-.-" evidence="5"/>
<dbReference type="GO" id="GO:0016788">
    <property type="term" value="F:hydrolase activity, acting on ester bonds"/>
    <property type="evidence" value="ECO:0007669"/>
    <property type="project" value="InterPro"/>
</dbReference>
<dbReference type="GO" id="GO:0045926">
    <property type="term" value="P:negative regulation of growth"/>
    <property type="evidence" value="ECO:0007669"/>
    <property type="project" value="UniProtKB-ARBA"/>
</dbReference>
<dbReference type="InterPro" id="IPR022907">
    <property type="entry name" value="VapC_family"/>
</dbReference>
<keyword evidence="4 5" id="KW-0378">Hydrolase</keyword>
<sequence length="143" mass="16184">MIIPDVNLLIYAYDQTSELHGATRRWWEATLRGEERVGIPWIVALAFVRLTTHPMLNQNPMTVRQAREAVESWLLLDHVALLAPGAITFSCFFDLLEEAGTGGNLTTDAMIAALALEHGGRIHSNDRDFSRFRKIIWENPLDL</sequence>
<comment type="similarity">
    <text evidence="5">Belongs to the PINc/VapC protein family.</text>
</comment>
<evidence type="ECO:0000256" key="3">
    <source>
        <dbReference type="ARBA" id="ARBA00022723"/>
    </source>
</evidence>
<evidence type="ECO:0000256" key="5">
    <source>
        <dbReference type="HAMAP-Rule" id="MF_00265"/>
    </source>
</evidence>
<reference evidence="7 8" key="1">
    <citation type="submission" date="2019-09" db="EMBL/GenBank/DDBJ databases">
        <authorList>
            <person name="Cremers G."/>
        </authorList>
    </citation>
    <scope>NUCLEOTIDE SEQUENCE [LARGE SCALE GENOMIC DNA]</scope>
    <source>
        <strain evidence="7">4A</strain>
    </source>
</reference>
<dbReference type="GO" id="GO:0090729">
    <property type="term" value="F:toxin activity"/>
    <property type="evidence" value="ECO:0007669"/>
    <property type="project" value="UniProtKB-KW"/>
</dbReference>
<dbReference type="InterPro" id="IPR029060">
    <property type="entry name" value="PIN-like_dom_sf"/>
</dbReference>
<protein>
    <recommendedName>
        <fullName evidence="5">Ribonuclease VapC</fullName>
        <shortName evidence="5">RNase VapC</shortName>
        <ecNumber evidence="5">3.1.-.-</ecNumber>
    </recommendedName>
    <alternativeName>
        <fullName evidence="5">Toxin VapC</fullName>
    </alternativeName>
</protein>
<dbReference type="Gene3D" id="3.40.50.1010">
    <property type="entry name" value="5'-nuclease"/>
    <property type="match status" value="1"/>
</dbReference>
<proteinExistence type="inferred from homology"/>
<evidence type="ECO:0000259" key="6">
    <source>
        <dbReference type="Pfam" id="PF01850"/>
    </source>
</evidence>
<evidence type="ECO:0000313" key="7">
    <source>
        <dbReference type="EMBL" id="VVM04944.1"/>
    </source>
</evidence>
<comment type="cofactor">
    <cofactor evidence="5">
        <name>Mg(2+)</name>
        <dbReference type="ChEBI" id="CHEBI:18420"/>
    </cofactor>
</comment>
<dbReference type="InterPro" id="IPR002716">
    <property type="entry name" value="PIN_dom"/>
</dbReference>
<evidence type="ECO:0000256" key="4">
    <source>
        <dbReference type="ARBA" id="ARBA00022801"/>
    </source>
</evidence>
<comment type="function">
    <text evidence="5">Toxic component of a toxin-antitoxin (TA) system. An RNase.</text>
</comment>
<feature type="domain" description="PIN" evidence="6">
    <location>
        <begin position="2"/>
        <end position="134"/>
    </location>
</feature>
<dbReference type="InterPro" id="IPR006226">
    <property type="entry name" value="Mtu_PIN"/>
</dbReference>
<evidence type="ECO:0000313" key="8">
    <source>
        <dbReference type="Proteomes" id="UP000334923"/>
    </source>
</evidence>
<keyword evidence="5" id="KW-0800">Toxin</keyword>